<dbReference type="OrthoDB" id="9812295at2"/>
<dbReference type="Proteomes" id="UP000195918">
    <property type="component" value="Unassembled WGS sequence"/>
</dbReference>
<organism evidence="2 3">
    <name type="scientific">Vagococcus fluvialis bH819</name>
    <dbReference type="NCBI Taxonomy" id="1255619"/>
    <lineage>
        <taxon>Bacteria</taxon>
        <taxon>Bacillati</taxon>
        <taxon>Bacillota</taxon>
        <taxon>Bacilli</taxon>
        <taxon>Lactobacillales</taxon>
        <taxon>Enterococcaceae</taxon>
        <taxon>Vagococcus</taxon>
    </lineage>
</organism>
<dbReference type="GO" id="GO:0010181">
    <property type="term" value="F:FMN binding"/>
    <property type="evidence" value="ECO:0007669"/>
    <property type="project" value="TreeGrafter"/>
</dbReference>
<protein>
    <submittedName>
        <fullName evidence="2">Putative reductase</fullName>
    </submittedName>
</protein>
<dbReference type="InterPro" id="IPR005025">
    <property type="entry name" value="FMN_Rdtase-like_dom"/>
</dbReference>
<dbReference type="EMBL" id="FWFD01000022">
    <property type="protein sequence ID" value="SLM87226.1"/>
    <property type="molecule type" value="Genomic_DNA"/>
</dbReference>
<dbReference type="GO" id="GO:0005829">
    <property type="term" value="C:cytosol"/>
    <property type="evidence" value="ECO:0007669"/>
    <property type="project" value="TreeGrafter"/>
</dbReference>
<feature type="domain" description="NADPH-dependent FMN reductase-like" evidence="1">
    <location>
        <begin position="31"/>
        <end position="160"/>
    </location>
</feature>
<evidence type="ECO:0000313" key="2">
    <source>
        <dbReference type="EMBL" id="SLM87226.1"/>
    </source>
</evidence>
<accession>A0A1X6WUC3</accession>
<dbReference type="InterPro" id="IPR050712">
    <property type="entry name" value="NAD(P)H-dep_reductase"/>
</dbReference>
<dbReference type="AlphaFoldDB" id="A0A1X6WUC3"/>
<sequence length="203" mass="22880">MGLFKKKEPEIVIKEVIKEVKIKEEKKQADKFGIIVGSTREGRVSPQVAEYILKLAKTHSNRQFEIIDIADYNLPFMGEGEANPKWNAKISEMDGFIFIVQEYNHGMSASLKNAVDSAREEWFNKAAGIVSYGSAGGIRASEQLRLVLAEQKIADVRTNPAFNLFTDFENFSTFKPGEHMVSGVNDMLDELLIWADAFKTIEK</sequence>
<dbReference type="RefSeq" id="WP_086952844.1">
    <property type="nucleotide sequence ID" value="NZ_FWFD01000022.1"/>
</dbReference>
<dbReference type="SUPFAM" id="SSF52218">
    <property type="entry name" value="Flavoproteins"/>
    <property type="match status" value="1"/>
</dbReference>
<keyword evidence="3" id="KW-1185">Reference proteome</keyword>
<gene>
    <name evidence="2" type="ORF">FM121_14090</name>
</gene>
<dbReference type="Pfam" id="PF03358">
    <property type="entry name" value="FMN_red"/>
    <property type="match status" value="1"/>
</dbReference>
<proteinExistence type="predicted"/>
<reference evidence="3" key="1">
    <citation type="submission" date="2017-02" db="EMBL/GenBank/DDBJ databases">
        <authorList>
            <person name="Dridi B."/>
        </authorList>
    </citation>
    <scope>NUCLEOTIDE SEQUENCE [LARGE SCALE GENOMIC DNA]</scope>
    <source>
        <strain evidence="3">bH819</strain>
    </source>
</reference>
<evidence type="ECO:0000313" key="3">
    <source>
        <dbReference type="Proteomes" id="UP000195918"/>
    </source>
</evidence>
<evidence type="ECO:0000259" key="1">
    <source>
        <dbReference type="Pfam" id="PF03358"/>
    </source>
</evidence>
<name>A0A1X6WUC3_9ENTE</name>
<dbReference type="PANTHER" id="PTHR30543:SF21">
    <property type="entry name" value="NAD(P)H-DEPENDENT FMN REDUCTASE LOT6"/>
    <property type="match status" value="1"/>
</dbReference>
<dbReference type="PANTHER" id="PTHR30543">
    <property type="entry name" value="CHROMATE REDUCTASE"/>
    <property type="match status" value="1"/>
</dbReference>
<dbReference type="InterPro" id="IPR029039">
    <property type="entry name" value="Flavoprotein-like_sf"/>
</dbReference>
<dbReference type="Gene3D" id="3.40.50.360">
    <property type="match status" value="1"/>
</dbReference>
<dbReference type="GO" id="GO:0016491">
    <property type="term" value="F:oxidoreductase activity"/>
    <property type="evidence" value="ECO:0007669"/>
    <property type="project" value="InterPro"/>
</dbReference>